<dbReference type="EMBL" id="JABBWK010000023">
    <property type="protein sequence ID" value="KAG1901100.1"/>
    <property type="molecule type" value="Genomic_DNA"/>
</dbReference>
<reference evidence="2" key="1">
    <citation type="journal article" date="2020" name="New Phytol.">
        <title>Comparative genomics reveals dynamic genome evolution in host specialist ectomycorrhizal fungi.</title>
        <authorList>
            <person name="Lofgren L.A."/>
            <person name="Nguyen N.H."/>
            <person name="Vilgalys R."/>
            <person name="Ruytinx J."/>
            <person name="Liao H.L."/>
            <person name="Branco S."/>
            <person name="Kuo A."/>
            <person name="LaButti K."/>
            <person name="Lipzen A."/>
            <person name="Andreopoulos W."/>
            <person name="Pangilinan J."/>
            <person name="Riley R."/>
            <person name="Hundley H."/>
            <person name="Na H."/>
            <person name="Barry K."/>
            <person name="Grigoriev I.V."/>
            <person name="Stajich J.E."/>
            <person name="Kennedy P.G."/>
        </authorList>
    </citation>
    <scope>NUCLEOTIDE SEQUENCE</scope>
    <source>
        <strain evidence="2">FC203</strain>
    </source>
</reference>
<feature type="region of interest" description="Disordered" evidence="1">
    <location>
        <begin position="30"/>
        <end position="63"/>
    </location>
</feature>
<protein>
    <submittedName>
        <fullName evidence="2">Uncharacterized protein</fullName>
    </submittedName>
</protein>
<name>A0AAD4E7P4_9AGAM</name>
<sequence length="177" mass="19381">MGSGFRNGSGKSNQNWTVWEDLEPRTVFWSSSGWHENHGPNHGEPDQKSGLNHGSGPDHGSTNCQSIMIFDSSQGTIRSEGNFRAHSASTEDLKSAIVQPNLTPSQSRADWDDLTATITTVIPRAESPRLAPTDKQELRTLAEASDDSGYRQKGSQVLLKVRIECRASSSSRTKVSR</sequence>
<dbReference type="AlphaFoldDB" id="A0AAD4E7P4"/>
<gene>
    <name evidence="2" type="ORF">F5891DRAFT_979665</name>
</gene>
<evidence type="ECO:0000313" key="2">
    <source>
        <dbReference type="EMBL" id="KAG1901100.1"/>
    </source>
</evidence>
<dbReference type="GeneID" id="64671209"/>
<accession>A0AAD4E7P4</accession>
<dbReference type="Proteomes" id="UP001195769">
    <property type="component" value="Unassembled WGS sequence"/>
</dbReference>
<feature type="compositionally biased region" description="Basic and acidic residues" evidence="1">
    <location>
        <begin position="35"/>
        <end position="47"/>
    </location>
</feature>
<proteinExistence type="predicted"/>
<organism evidence="2 3">
    <name type="scientific">Suillus fuscotomentosus</name>
    <dbReference type="NCBI Taxonomy" id="1912939"/>
    <lineage>
        <taxon>Eukaryota</taxon>
        <taxon>Fungi</taxon>
        <taxon>Dikarya</taxon>
        <taxon>Basidiomycota</taxon>
        <taxon>Agaricomycotina</taxon>
        <taxon>Agaricomycetes</taxon>
        <taxon>Agaricomycetidae</taxon>
        <taxon>Boletales</taxon>
        <taxon>Suillineae</taxon>
        <taxon>Suillaceae</taxon>
        <taxon>Suillus</taxon>
    </lineage>
</organism>
<feature type="region of interest" description="Disordered" evidence="1">
    <location>
        <begin position="125"/>
        <end position="153"/>
    </location>
</feature>
<keyword evidence="3" id="KW-1185">Reference proteome</keyword>
<feature type="compositionally biased region" description="Polar residues" evidence="1">
    <location>
        <begin position="98"/>
        <end position="108"/>
    </location>
</feature>
<evidence type="ECO:0000313" key="3">
    <source>
        <dbReference type="Proteomes" id="UP001195769"/>
    </source>
</evidence>
<evidence type="ECO:0000256" key="1">
    <source>
        <dbReference type="SAM" id="MobiDB-lite"/>
    </source>
</evidence>
<dbReference type="RefSeq" id="XP_041226676.1">
    <property type="nucleotide sequence ID" value="XM_041376911.1"/>
</dbReference>
<feature type="region of interest" description="Disordered" evidence="1">
    <location>
        <begin position="85"/>
        <end position="108"/>
    </location>
</feature>
<comment type="caution">
    <text evidence="2">The sequence shown here is derived from an EMBL/GenBank/DDBJ whole genome shotgun (WGS) entry which is preliminary data.</text>
</comment>